<dbReference type="Pfam" id="PF00572">
    <property type="entry name" value="Ribosomal_L13"/>
    <property type="match status" value="1"/>
</dbReference>
<evidence type="ECO:0000313" key="5">
    <source>
        <dbReference type="EMBL" id="KAJ3057088.1"/>
    </source>
</evidence>
<sequence length="169" mass="19788">MSGKGALAYAKLWHHVDARDKYLTPLAQRIAIALRGKYKPIYDRNIDCGDFVVVTNARHVAVTDKQSKELSYTWTSKYPGYKKTLSFHQFLREHPTGPIRKEVWSYLPRDKTRHKLMKRLHVFADEDHPYTANIYRNYEKMGRERFEADQQQSLQAESKADETNTPTKA</sequence>
<keyword evidence="2 5" id="KW-0689">Ribosomal protein</keyword>
<keyword evidence="6" id="KW-1185">Reference proteome</keyword>
<dbReference type="EMBL" id="JADGJD010000011">
    <property type="protein sequence ID" value="KAJ3057088.1"/>
    <property type="molecule type" value="Genomic_DNA"/>
</dbReference>
<dbReference type="PANTHER" id="PTHR11545">
    <property type="entry name" value="RIBOSOMAL PROTEIN L13"/>
    <property type="match status" value="1"/>
</dbReference>
<keyword evidence="3" id="KW-0687">Ribonucleoprotein</keyword>
<reference evidence="5" key="1">
    <citation type="submission" date="2020-05" db="EMBL/GenBank/DDBJ databases">
        <title>Phylogenomic resolution of chytrid fungi.</title>
        <authorList>
            <person name="Stajich J.E."/>
            <person name="Amses K."/>
            <person name="Simmons R."/>
            <person name="Seto K."/>
            <person name="Myers J."/>
            <person name="Bonds A."/>
            <person name="Quandt C.A."/>
            <person name="Barry K."/>
            <person name="Liu P."/>
            <person name="Grigoriev I."/>
            <person name="Longcore J.E."/>
            <person name="James T.Y."/>
        </authorList>
    </citation>
    <scope>NUCLEOTIDE SEQUENCE</scope>
    <source>
        <strain evidence="5">JEL0318</strain>
    </source>
</reference>
<dbReference type="Gene3D" id="3.90.1180.10">
    <property type="entry name" value="Ribosomal protein L13"/>
    <property type="match status" value="1"/>
</dbReference>
<organism evidence="5 6">
    <name type="scientific">Rhizophlyctis rosea</name>
    <dbReference type="NCBI Taxonomy" id="64517"/>
    <lineage>
        <taxon>Eukaryota</taxon>
        <taxon>Fungi</taxon>
        <taxon>Fungi incertae sedis</taxon>
        <taxon>Chytridiomycota</taxon>
        <taxon>Chytridiomycota incertae sedis</taxon>
        <taxon>Chytridiomycetes</taxon>
        <taxon>Rhizophlyctidales</taxon>
        <taxon>Rhizophlyctidaceae</taxon>
        <taxon>Rhizophlyctis</taxon>
    </lineage>
</organism>
<dbReference type="GO" id="GO:0006412">
    <property type="term" value="P:translation"/>
    <property type="evidence" value="ECO:0007669"/>
    <property type="project" value="InterPro"/>
</dbReference>
<dbReference type="AlphaFoldDB" id="A0AAD5X551"/>
<dbReference type="PANTHER" id="PTHR11545:SF2">
    <property type="entry name" value="LARGE RIBOSOMAL SUBUNIT PROTEIN UL13M"/>
    <property type="match status" value="1"/>
</dbReference>
<protein>
    <submittedName>
        <fullName evidence="5">54S ribosomal protein L23, mitochondrial</fullName>
    </submittedName>
</protein>
<dbReference type="InterPro" id="IPR005822">
    <property type="entry name" value="Ribosomal_uL13"/>
</dbReference>
<dbReference type="CDD" id="cd00392">
    <property type="entry name" value="Ribosomal_L13"/>
    <property type="match status" value="1"/>
</dbReference>
<evidence type="ECO:0000256" key="2">
    <source>
        <dbReference type="ARBA" id="ARBA00022980"/>
    </source>
</evidence>
<dbReference type="NCBIfam" id="TIGR01066">
    <property type="entry name" value="rplM_bact"/>
    <property type="match status" value="1"/>
</dbReference>
<dbReference type="InterPro" id="IPR005823">
    <property type="entry name" value="Ribosomal_uL13_bac-type"/>
</dbReference>
<dbReference type="SUPFAM" id="SSF52161">
    <property type="entry name" value="Ribosomal protein L13"/>
    <property type="match status" value="1"/>
</dbReference>
<evidence type="ECO:0000256" key="3">
    <source>
        <dbReference type="ARBA" id="ARBA00023274"/>
    </source>
</evidence>
<feature type="region of interest" description="Disordered" evidence="4">
    <location>
        <begin position="145"/>
        <end position="169"/>
    </location>
</feature>
<dbReference type="GO" id="GO:0017148">
    <property type="term" value="P:negative regulation of translation"/>
    <property type="evidence" value="ECO:0007669"/>
    <property type="project" value="TreeGrafter"/>
</dbReference>
<evidence type="ECO:0000256" key="4">
    <source>
        <dbReference type="SAM" id="MobiDB-lite"/>
    </source>
</evidence>
<accession>A0AAD5X551</accession>
<dbReference type="GO" id="GO:0003729">
    <property type="term" value="F:mRNA binding"/>
    <property type="evidence" value="ECO:0007669"/>
    <property type="project" value="TreeGrafter"/>
</dbReference>
<dbReference type="GO" id="GO:0005762">
    <property type="term" value="C:mitochondrial large ribosomal subunit"/>
    <property type="evidence" value="ECO:0007669"/>
    <property type="project" value="TreeGrafter"/>
</dbReference>
<proteinExistence type="inferred from homology"/>
<evidence type="ECO:0000256" key="1">
    <source>
        <dbReference type="ARBA" id="ARBA00006227"/>
    </source>
</evidence>
<dbReference type="InterPro" id="IPR036899">
    <property type="entry name" value="Ribosomal_uL13_sf"/>
</dbReference>
<name>A0AAD5X551_9FUNG</name>
<comment type="similarity">
    <text evidence="1">Belongs to the universal ribosomal protein uL13 family.</text>
</comment>
<dbReference type="HAMAP" id="MF_01366">
    <property type="entry name" value="Ribosomal_uL13"/>
    <property type="match status" value="1"/>
</dbReference>
<evidence type="ECO:0000313" key="6">
    <source>
        <dbReference type="Proteomes" id="UP001212841"/>
    </source>
</evidence>
<dbReference type="Proteomes" id="UP001212841">
    <property type="component" value="Unassembled WGS sequence"/>
</dbReference>
<comment type="caution">
    <text evidence="5">The sequence shown here is derived from an EMBL/GenBank/DDBJ whole genome shotgun (WGS) entry which is preliminary data.</text>
</comment>
<dbReference type="GO" id="GO:0003735">
    <property type="term" value="F:structural constituent of ribosome"/>
    <property type="evidence" value="ECO:0007669"/>
    <property type="project" value="InterPro"/>
</dbReference>
<gene>
    <name evidence="5" type="primary">MRPL23</name>
    <name evidence="5" type="ORF">HK097_000552</name>
</gene>